<evidence type="ECO:0000256" key="6">
    <source>
        <dbReference type="ARBA" id="ARBA00023136"/>
    </source>
</evidence>
<dbReference type="PANTHER" id="PTHR43045:SF1">
    <property type="entry name" value="SHIKIMATE TRANSPORTER"/>
    <property type="match status" value="1"/>
</dbReference>
<reference evidence="9" key="1">
    <citation type="journal article" date="2014" name="Genome Announc.">
        <title>Draft Genome Sequence of Mycobacterium triplex DSM 44626.</title>
        <authorList>
            <person name="Sassi M."/>
            <person name="Croce O."/>
            <person name="Robert C."/>
            <person name="Raoult D."/>
            <person name="Drancourt M."/>
        </authorList>
    </citation>
    <scope>NUCLEOTIDE SEQUENCE [LARGE SCALE GENOMIC DNA]</scope>
    <source>
        <strain evidence="9">DSM 44626</strain>
    </source>
</reference>
<dbReference type="STRING" id="47839.BN973_01851"/>
<keyword evidence="5 7" id="KW-1133">Transmembrane helix</keyword>
<evidence type="ECO:0000256" key="3">
    <source>
        <dbReference type="ARBA" id="ARBA00022475"/>
    </source>
</evidence>
<dbReference type="AlphaFoldDB" id="A0A024JVV5"/>
<dbReference type="Gene3D" id="1.20.1250.20">
    <property type="entry name" value="MFS general substrate transporter like domains"/>
    <property type="match status" value="1"/>
</dbReference>
<keyword evidence="6 7" id="KW-0472">Membrane</keyword>
<evidence type="ECO:0000256" key="2">
    <source>
        <dbReference type="ARBA" id="ARBA00022448"/>
    </source>
</evidence>
<keyword evidence="4 7" id="KW-0812">Transmembrane</keyword>
<evidence type="ECO:0000256" key="4">
    <source>
        <dbReference type="ARBA" id="ARBA00022692"/>
    </source>
</evidence>
<dbReference type="PANTHER" id="PTHR43045">
    <property type="entry name" value="SHIKIMATE TRANSPORTER"/>
    <property type="match status" value="1"/>
</dbReference>
<feature type="domain" description="Major facilitator superfamily (MFS) profile" evidence="8">
    <location>
        <begin position="1"/>
        <end position="50"/>
    </location>
</feature>
<dbReference type="GO" id="GO:0005886">
    <property type="term" value="C:plasma membrane"/>
    <property type="evidence" value="ECO:0007669"/>
    <property type="project" value="UniProtKB-SubCell"/>
</dbReference>
<evidence type="ECO:0000256" key="7">
    <source>
        <dbReference type="SAM" id="Phobius"/>
    </source>
</evidence>
<feature type="transmembrane region" description="Helical" evidence="7">
    <location>
        <begin position="14"/>
        <end position="37"/>
    </location>
</feature>
<dbReference type="InterPro" id="IPR020846">
    <property type="entry name" value="MFS_dom"/>
</dbReference>
<evidence type="ECO:0000259" key="8">
    <source>
        <dbReference type="PROSITE" id="PS50850"/>
    </source>
</evidence>
<dbReference type="Proteomes" id="UP000028880">
    <property type="component" value="Unassembled WGS sequence"/>
</dbReference>
<comment type="subcellular location">
    <subcellularLocation>
        <location evidence="1">Cell membrane</location>
        <topology evidence="1">Multi-pass membrane protein</topology>
    </subcellularLocation>
</comment>
<dbReference type="HOGENOM" id="CLU_3120128_0_0_11"/>
<gene>
    <name evidence="9" type="ORF">BN973_01851</name>
</gene>
<dbReference type="GO" id="GO:0022857">
    <property type="term" value="F:transmembrane transporter activity"/>
    <property type="evidence" value="ECO:0007669"/>
    <property type="project" value="InterPro"/>
</dbReference>
<keyword evidence="3" id="KW-1003">Cell membrane</keyword>
<protein>
    <submittedName>
        <fullName evidence="9">Integral membrane transporter</fullName>
    </submittedName>
</protein>
<proteinExistence type="predicted"/>
<evidence type="ECO:0000256" key="1">
    <source>
        <dbReference type="ARBA" id="ARBA00004651"/>
    </source>
</evidence>
<dbReference type="EMBL" id="HG964446">
    <property type="protein sequence ID" value="CDO87497.1"/>
    <property type="molecule type" value="Genomic_DNA"/>
</dbReference>
<dbReference type="PROSITE" id="PS50850">
    <property type="entry name" value="MFS"/>
    <property type="match status" value="1"/>
</dbReference>
<dbReference type="SUPFAM" id="SSF103473">
    <property type="entry name" value="MFS general substrate transporter"/>
    <property type="match status" value="1"/>
</dbReference>
<dbReference type="eggNOG" id="COG0477">
    <property type="taxonomic scope" value="Bacteria"/>
</dbReference>
<reference evidence="9" key="2">
    <citation type="submission" date="2014-04" db="EMBL/GenBank/DDBJ databases">
        <authorList>
            <person name="Urmite Genomes U."/>
        </authorList>
    </citation>
    <scope>NUCLEOTIDE SEQUENCE</scope>
    <source>
        <strain evidence="9">DSM 44626</strain>
    </source>
</reference>
<organism evidence="9">
    <name type="scientific">Mycobacterium triplex</name>
    <dbReference type="NCBI Taxonomy" id="47839"/>
    <lineage>
        <taxon>Bacteria</taxon>
        <taxon>Bacillati</taxon>
        <taxon>Actinomycetota</taxon>
        <taxon>Actinomycetes</taxon>
        <taxon>Mycobacteriales</taxon>
        <taxon>Mycobacteriaceae</taxon>
        <taxon>Mycobacterium</taxon>
        <taxon>Mycobacterium simiae complex</taxon>
    </lineage>
</organism>
<evidence type="ECO:0000313" key="9">
    <source>
        <dbReference type="EMBL" id="CDO87497.1"/>
    </source>
</evidence>
<evidence type="ECO:0000256" key="5">
    <source>
        <dbReference type="ARBA" id="ARBA00022989"/>
    </source>
</evidence>
<keyword evidence="2" id="KW-0813">Transport</keyword>
<sequence length="50" mass="5074">MASGHFGDRLGRKAVLVIALLTMGLVTTAIGLLPTYATAGLLAPAPTVRP</sequence>
<name>A0A024JVV5_9MYCO</name>
<accession>A0A024JVV5</accession>
<dbReference type="InterPro" id="IPR036259">
    <property type="entry name" value="MFS_trans_sf"/>
</dbReference>